<dbReference type="EMBL" id="FOIN01000005">
    <property type="protein sequence ID" value="SET29416.1"/>
    <property type="molecule type" value="Genomic_DNA"/>
</dbReference>
<evidence type="ECO:0000313" key="9">
    <source>
        <dbReference type="Proteomes" id="UP000198558"/>
    </source>
</evidence>
<dbReference type="Proteomes" id="UP000490821">
    <property type="component" value="Unassembled WGS sequence"/>
</dbReference>
<proteinExistence type="predicted"/>
<dbReference type="GeneID" id="78287824"/>
<accession>A0A1I0DBC1</accession>
<keyword evidence="1" id="KW-0645">Protease</keyword>
<dbReference type="GO" id="GO:0006508">
    <property type="term" value="P:proteolysis"/>
    <property type="evidence" value="ECO:0007669"/>
    <property type="project" value="UniProtKB-KW"/>
</dbReference>
<dbReference type="EMBL" id="BLMI01000101">
    <property type="protein sequence ID" value="GFI40875.1"/>
    <property type="molecule type" value="Genomic_DNA"/>
</dbReference>
<reference evidence="8" key="2">
    <citation type="submission" date="2016-10" db="EMBL/GenBank/DDBJ databases">
        <authorList>
            <person name="de Groot N.N."/>
        </authorList>
    </citation>
    <scope>NUCLEOTIDE SEQUENCE [LARGE SCALE GENOMIC DNA]</scope>
    <source>
        <strain evidence="8">DSM 1551</strain>
    </source>
</reference>
<reference evidence="7 10" key="3">
    <citation type="journal article" date="2020" name="Microbiome">
        <title>Single-cell genomics of uncultured bacteria reveals dietary fiber responders in the mouse gut microbiota.</title>
        <authorList>
            <person name="Chijiiwa R."/>
            <person name="Hosokawa M."/>
            <person name="Kogawa M."/>
            <person name="Nishikawa Y."/>
            <person name="Ide K."/>
            <person name="Sakanashi C."/>
            <person name="Takahashi K."/>
            <person name="Takeyama H."/>
        </authorList>
    </citation>
    <scope>NUCLEOTIDE SEQUENCE [LARGE SCALE GENOMIC DNA]</scope>
    <source>
        <strain evidence="7">IMSAGC_017</strain>
    </source>
</reference>
<keyword evidence="5" id="KW-0732">Signal</keyword>
<feature type="chain" id="PRO_5033742485" evidence="5">
    <location>
        <begin position="27"/>
        <end position="170"/>
    </location>
</feature>
<dbReference type="Proteomes" id="UP000198558">
    <property type="component" value="Unassembled WGS sequence"/>
</dbReference>
<protein>
    <submittedName>
        <fullName evidence="8">Matrixin</fullName>
    </submittedName>
</protein>
<dbReference type="SUPFAM" id="SSF55486">
    <property type="entry name" value="Metalloproteases ('zincins'), catalytic domain"/>
    <property type="match status" value="1"/>
</dbReference>
<dbReference type="Pfam" id="PF00413">
    <property type="entry name" value="Peptidase_M10"/>
    <property type="match status" value="1"/>
</dbReference>
<evidence type="ECO:0000259" key="6">
    <source>
        <dbReference type="Pfam" id="PF00413"/>
    </source>
</evidence>
<dbReference type="GO" id="GO:0008270">
    <property type="term" value="F:zinc ion binding"/>
    <property type="evidence" value="ECO:0007669"/>
    <property type="project" value="InterPro"/>
</dbReference>
<dbReference type="OrthoDB" id="2364363at2"/>
<keyword evidence="9" id="KW-1185">Reference proteome</keyword>
<evidence type="ECO:0000256" key="1">
    <source>
        <dbReference type="ARBA" id="ARBA00022670"/>
    </source>
</evidence>
<gene>
    <name evidence="7" type="ORF">IMSAGC017_00914</name>
    <name evidence="8" type="ORF">SAMN04489758_105103</name>
</gene>
<dbReference type="InterPro" id="IPR001818">
    <property type="entry name" value="Pept_M10_metallopeptidase"/>
</dbReference>
<dbReference type="Gene3D" id="3.40.390.10">
    <property type="entry name" value="Collagenase (Catalytic Domain)"/>
    <property type="match status" value="1"/>
</dbReference>
<keyword evidence="4" id="KW-0862">Zinc</keyword>
<evidence type="ECO:0000313" key="10">
    <source>
        <dbReference type="Proteomes" id="UP000490821"/>
    </source>
</evidence>
<organism evidence="8 9">
    <name type="scientific">Thomasclavelia cocleata</name>
    <dbReference type="NCBI Taxonomy" id="69824"/>
    <lineage>
        <taxon>Bacteria</taxon>
        <taxon>Bacillati</taxon>
        <taxon>Bacillota</taxon>
        <taxon>Erysipelotrichia</taxon>
        <taxon>Erysipelotrichales</taxon>
        <taxon>Coprobacillaceae</taxon>
        <taxon>Thomasclavelia</taxon>
    </lineage>
</organism>
<dbReference type="GO" id="GO:0004222">
    <property type="term" value="F:metalloendopeptidase activity"/>
    <property type="evidence" value="ECO:0007669"/>
    <property type="project" value="InterPro"/>
</dbReference>
<evidence type="ECO:0000256" key="3">
    <source>
        <dbReference type="ARBA" id="ARBA00022801"/>
    </source>
</evidence>
<reference evidence="9" key="1">
    <citation type="submission" date="2016-10" db="EMBL/GenBank/DDBJ databases">
        <authorList>
            <person name="Varghese N."/>
            <person name="Submissions S."/>
        </authorList>
    </citation>
    <scope>NUCLEOTIDE SEQUENCE [LARGE SCALE GENOMIC DNA]</scope>
    <source>
        <strain evidence="9">DSM 1551</strain>
    </source>
</reference>
<dbReference type="AlphaFoldDB" id="A0A1I0DBC1"/>
<name>A0A1I0DBC1_9FIRM</name>
<feature type="domain" description="Peptidase M10 metallopeptidase" evidence="6">
    <location>
        <begin position="114"/>
        <end position="168"/>
    </location>
</feature>
<evidence type="ECO:0000256" key="4">
    <source>
        <dbReference type="ARBA" id="ARBA00022833"/>
    </source>
</evidence>
<keyword evidence="3" id="KW-0378">Hydrolase</keyword>
<dbReference type="RefSeq" id="WP_092352733.1">
    <property type="nucleotide sequence ID" value="NZ_BLMI01000101.1"/>
</dbReference>
<dbReference type="GO" id="GO:0031012">
    <property type="term" value="C:extracellular matrix"/>
    <property type="evidence" value="ECO:0007669"/>
    <property type="project" value="InterPro"/>
</dbReference>
<keyword evidence="2" id="KW-0479">Metal-binding</keyword>
<evidence type="ECO:0000256" key="2">
    <source>
        <dbReference type="ARBA" id="ARBA00022723"/>
    </source>
</evidence>
<sequence>MKRNRKKFIILSVLAILLLNTKNLNAYTFWQTGVTNPRAVTVYNVFNTSGYLNSLNYYKKWTNTGIMFATFNNGLSSDVLVNISDIDNGTYGVTTYKSIGKFTIVYYKAFKNASSIVQQETVVHEFGHALGLGHTQTSNESKSVMRALGFNKKAYPLSDDINGIKAKYNF</sequence>
<dbReference type="InterPro" id="IPR024079">
    <property type="entry name" value="MetalloPept_cat_dom_sf"/>
</dbReference>
<evidence type="ECO:0000256" key="5">
    <source>
        <dbReference type="SAM" id="SignalP"/>
    </source>
</evidence>
<evidence type="ECO:0000313" key="7">
    <source>
        <dbReference type="EMBL" id="GFI40875.1"/>
    </source>
</evidence>
<evidence type="ECO:0000313" key="8">
    <source>
        <dbReference type="EMBL" id="SET29416.1"/>
    </source>
</evidence>
<feature type="signal peptide" evidence="5">
    <location>
        <begin position="1"/>
        <end position="26"/>
    </location>
</feature>